<dbReference type="GO" id="GO:0030170">
    <property type="term" value="F:pyridoxal phosphate binding"/>
    <property type="evidence" value="ECO:0007669"/>
    <property type="project" value="UniProtKB-UniRule"/>
</dbReference>
<feature type="binding site" evidence="4 6">
    <location>
        <position position="137"/>
    </location>
    <ligand>
        <name>substrate</name>
    </ligand>
</feature>
<dbReference type="Pfam" id="PF00842">
    <property type="entry name" value="Ala_racemase_C"/>
    <property type="match status" value="1"/>
</dbReference>
<reference evidence="8" key="1">
    <citation type="journal article" date="2022" name="Arch. Microbiol.">
        <title>Microbulbifer okhotskensis sp. nov., isolated from a deep bottom sediment of the Okhotsk Sea.</title>
        <authorList>
            <person name="Romanenko L."/>
            <person name="Kurilenko V."/>
            <person name="Otstavnykh N."/>
            <person name="Velansky P."/>
            <person name="Isaeva M."/>
            <person name="Mikhailov V."/>
        </authorList>
    </citation>
    <scope>NUCLEOTIDE SEQUENCE</scope>
    <source>
        <strain evidence="8">OS29</strain>
    </source>
</reference>
<dbReference type="Proteomes" id="UP001139028">
    <property type="component" value="Unassembled WGS sequence"/>
</dbReference>
<dbReference type="InterPro" id="IPR020622">
    <property type="entry name" value="Ala_racemase_pyridoxalP-BS"/>
</dbReference>
<proteinExistence type="inferred from homology"/>
<dbReference type="InterPro" id="IPR000821">
    <property type="entry name" value="Ala_racemase"/>
</dbReference>
<dbReference type="NCBIfam" id="TIGR00492">
    <property type="entry name" value="alr"/>
    <property type="match status" value="1"/>
</dbReference>
<comment type="pathway">
    <text evidence="4">Amino-acid biosynthesis; D-alanine biosynthesis; D-alanine from L-alanine: step 1/1.</text>
</comment>
<comment type="caution">
    <text evidence="8">The sequence shown here is derived from an EMBL/GenBank/DDBJ whole genome shotgun (WGS) entry which is preliminary data.</text>
</comment>
<dbReference type="GO" id="GO:0008784">
    <property type="term" value="F:alanine racemase activity"/>
    <property type="evidence" value="ECO:0007669"/>
    <property type="project" value="UniProtKB-UniRule"/>
</dbReference>
<dbReference type="Pfam" id="PF01168">
    <property type="entry name" value="Ala_racemase_N"/>
    <property type="match status" value="1"/>
</dbReference>
<dbReference type="RefSeq" id="WP_252465839.1">
    <property type="nucleotide sequence ID" value="NZ_JALBWM010000024.1"/>
</dbReference>
<dbReference type="GO" id="GO:0005829">
    <property type="term" value="C:cytosol"/>
    <property type="evidence" value="ECO:0007669"/>
    <property type="project" value="TreeGrafter"/>
</dbReference>
<gene>
    <name evidence="8" type="primary">alr</name>
    <name evidence="8" type="ORF">MO867_08160</name>
</gene>
<dbReference type="InterPro" id="IPR011079">
    <property type="entry name" value="Ala_racemase_C"/>
</dbReference>
<keyword evidence="2 4" id="KW-0663">Pyridoxal phosphate</keyword>
<dbReference type="Gene3D" id="2.40.37.10">
    <property type="entry name" value="Lyase, Ornithine Decarboxylase, Chain A, domain 1"/>
    <property type="match status" value="1"/>
</dbReference>
<evidence type="ECO:0000256" key="6">
    <source>
        <dbReference type="PIRSR" id="PIRSR600821-52"/>
    </source>
</evidence>
<dbReference type="PRINTS" id="PR00992">
    <property type="entry name" value="ALARACEMASE"/>
</dbReference>
<evidence type="ECO:0000256" key="4">
    <source>
        <dbReference type="HAMAP-Rule" id="MF_01201"/>
    </source>
</evidence>
<dbReference type="EC" id="5.1.1.1" evidence="4"/>
<evidence type="ECO:0000256" key="3">
    <source>
        <dbReference type="ARBA" id="ARBA00023235"/>
    </source>
</evidence>
<dbReference type="CDD" id="cd00430">
    <property type="entry name" value="PLPDE_III_AR"/>
    <property type="match status" value="1"/>
</dbReference>
<evidence type="ECO:0000259" key="7">
    <source>
        <dbReference type="SMART" id="SM01005"/>
    </source>
</evidence>
<dbReference type="SUPFAM" id="SSF50621">
    <property type="entry name" value="Alanine racemase C-terminal domain-like"/>
    <property type="match status" value="1"/>
</dbReference>
<evidence type="ECO:0000256" key="1">
    <source>
        <dbReference type="ARBA" id="ARBA00001933"/>
    </source>
</evidence>
<dbReference type="AlphaFoldDB" id="A0A9X2EL93"/>
<dbReference type="SMART" id="SM01005">
    <property type="entry name" value="Ala_racemase_C"/>
    <property type="match status" value="1"/>
</dbReference>
<evidence type="ECO:0000313" key="9">
    <source>
        <dbReference type="Proteomes" id="UP001139028"/>
    </source>
</evidence>
<feature type="domain" description="Alanine racemase C-terminal" evidence="7">
    <location>
        <begin position="242"/>
        <end position="368"/>
    </location>
</feature>
<dbReference type="HAMAP" id="MF_01201">
    <property type="entry name" value="Ala_racemase"/>
    <property type="match status" value="1"/>
</dbReference>
<comment type="similarity">
    <text evidence="4">Belongs to the alanine racemase family.</text>
</comment>
<comment type="function">
    <text evidence="4">Catalyzes the interconversion of L-alanine and D-alanine. May also act on other amino acids.</text>
</comment>
<name>A0A9X2EL93_9GAMM</name>
<dbReference type="SUPFAM" id="SSF51419">
    <property type="entry name" value="PLP-binding barrel"/>
    <property type="match status" value="1"/>
</dbReference>
<dbReference type="PANTHER" id="PTHR30511:SF0">
    <property type="entry name" value="ALANINE RACEMASE, CATABOLIC-RELATED"/>
    <property type="match status" value="1"/>
</dbReference>
<dbReference type="PANTHER" id="PTHR30511">
    <property type="entry name" value="ALANINE RACEMASE"/>
    <property type="match status" value="1"/>
</dbReference>
<dbReference type="Gene3D" id="3.20.20.10">
    <property type="entry name" value="Alanine racemase"/>
    <property type="match status" value="1"/>
</dbReference>
<dbReference type="GO" id="GO:0030632">
    <property type="term" value="P:D-alanine biosynthetic process"/>
    <property type="evidence" value="ECO:0007669"/>
    <property type="project" value="UniProtKB-UniRule"/>
</dbReference>
<feature type="binding site" evidence="4 6">
    <location>
        <position position="311"/>
    </location>
    <ligand>
        <name>substrate</name>
    </ligand>
</feature>
<dbReference type="InterPro" id="IPR001608">
    <property type="entry name" value="Ala_racemase_N"/>
</dbReference>
<evidence type="ECO:0000256" key="5">
    <source>
        <dbReference type="PIRSR" id="PIRSR600821-50"/>
    </source>
</evidence>
<feature type="active site" description="Proton acceptor; specific for L-alanine" evidence="4">
    <location>
        <position position="263"/>
    </location>
</feature>
<dbReference type="InterPro" id="IPR029066">
    <property type="entry name" value="PLP-binding_barrel"/>
</dbReference>
<dbReference type="InterPro" id="IPR009006">
    <property type="entry name" value="Ala_racemase/Decarboxylase_C"/>
</dbReference>
<keyword evidence="9" id="KW-1185">Reference proteome</keyword>
<feature type="active site" description="Proton acceptor; specific for D-alanine" evidence="4">
    <location>
        <position position="38"/>
    </location>
</feature>
<sequence>MNDYREGLLSINLKSIADNYLDLADRLAVGARCGAVVKADAYGLGMVQVVPALYAQGCRDFFVATQSEGERLRSDFGDEVNIVILTGVRPGAELECARAGLIPTLFTIEQFRNWVKVCERTQLEAPCALKVDSGMTRLGLGPEEFELILKDRPLLEAANIRMLLSHLACADEPQHPQNQIQLSNFKAAGEKLRGLCPGILLSLANSSGIFLGEEYHFDIARPGSALYGVNPVFGVKNPMRPTVTLQLPIVQKRLVSQPQSVGYGATQEIPGGSWLAVARGGYADGIMRAQGGRGRGWAHGRPLPMVGRVSMDSTTFDISGLGKEERESLQSIEILNDDLTVDEVAGYAGTIGYEVLTSLGHRYHRRYVKG</sequence>
<comment type="catalytic activity">
    <reaction evidence="4">
        <text>L-alanine = D-alanine</text>
        <dbReference type="Rhea" id="RHEA:20249"/>
        <dbReference type="ChEBI" id="CHEBI:57416"/>
        <dbReference type="ChEBI" id="CHEBI:57972"/>
        <dbReference type="EC" id="5.1.1.1"/>
    </reaction>
</comment>
<accession>A0A9X2EL93</accession>
<organism evidence="8 9">
    <name type="scientific">Microbulbifer okhotskensis</name>
    <dbReference type="NCBI Taxonomy" id="2926617"/>
    <lineage>
        <taxon>Bacteria</taxon>
        <taxon>Pseudomonadati</taxon>
        <taxon>Pseudomonadota</taxon>
        <taxon>Gammaproteobacteria</taxon>
        <taxon>Cellvibrionales</taxon>
        <taxon>Microbulbiferaceae</taxon>
        <taxon>Microbulbifer</taxon>
    </lineage>
</organism>
<feature type="modified residue" description="N6-(pyridoxal phosphate)lysine" evidence="4 5">
    <location>
        <position position="38"/>
    </location>
</feature>
<evidence type="ECO:0000256" key="2">
    <source>
        <dbReference type="ARBA" id="ARBA00022898"/>
    </source>
</evidence>
<evidence type="ECO:0000313" key="8">
    <source>
        <dbReference type="EMBL" id="MCO1334312.1"/>
    </source>
</evidence>
<protein>
    <recommendedName>
        <fullName evidence="4">Alanine racemase</fullName>
        <ecNumber evidence="4">5.1.1.1</ecNumber>
    </recommendedName>
</protein>
<dbReference type="PROSITE" id="PS00395">
    <property type="entry name" value="ALANINE_RACEMASE"/>
    <property type="match status" value="1"/>
</dbReference>
<keyword evidence="3 4" id="KW-0413">Isomerase</keyword>
<dbReference type="EMBL" id="JALBWM010000024">
    <property type="protein sequence ID" value="MCO1334312.1"/>
    <property type="molecule type" value="Genomic_DNA"/>
</dbReference>
<comment type="cofactor">
    <cofactor evidence="1 4 5">
        <name>pyridoxal 5'-phosphate</name>
        <dbReference type="ChEBI" id="CHEBI:597326"/>
    </cofactor>
</comment>